<evidence type="ECO:0000313" key="26">
    <source>
        <dbReference type="Proteomes" id="UP000094526"/>
    </source>
</evidence>
<dbReference type="GO" id="GO:0007064">
    <property type="term" value="P:mitotic sister chromatid cohesion"/>
    <property type="evidence" value="ECO:0007669"/>
    <property type="project" value="EnsemblFungi"/>
</dbReference>
<keyword evidence="8" id="KW-0378">Hydrolase</keyword>
<evidence type="ECO:0000256" key="1">
    <source>
        <dbReference type="ARBA" id="ARBA00001966"/>
    </source>
</evidence>
<keyword evidence="7" id="KW-0547">Nucleotide-binding</keyword>
<dbReference type="NCBIfam" id="TIGR00604">
    <property type="entry name" value="rad3"/>
    <property type="match status" value="1"/>
</dbReference>
<dbReference type="InterPro" id="IPR014013">
    <property type="entry name" value="Helic_SF1/SF2_ATP-bd_DinG/Rad3"/>
</dbReference>
<dbReference type="GO" id="GO:0051536">
    <property type="term" value="F:iron-sulfur cluster binding"/>
    <property type="evidence" value="ECO:0007669"/>
    <property type="project" value="UniProtKB-KW"/>
</dbReference>
<proteinExistence type="inferred from homology"/>
<dbReference type="GO" id="GO:0003677">
    <property type="term" value="F:DNA binding"/>
    <property type="evidence" value="ECO:0007669"/>
    <property type="project" value="UniProtKB-KW"/>
</dbReference>
<sequence>MDGAQKLVQNNRGITVDTSISGITMEPSQANFCHPYQPYSIQLEFMQSLYRCIEEKQVGIFESPTGTGKSLSLICGALTWLRDHERRALQGSADSSDEADWLAQAERSAQRRELLLAREELEHKLASVREEEARRRQRREDSKGSKKARIVKESVGNSLAEDEFMLNDYDSDGGNTSSLPKSNNGISSATQALLDKLQGPAKKEVEEGKEDRLKIIFCSRTHSQLSQFVNELRRVKPPSSIPSDMAAVPPGSHIEEGVKHLTLGSRKNLCIHPKISRLSSTTAINEQCLELQKPGIAKDKKCPFLGSKDDLDTVNAFRDRVVADIKDIEDMGKLGRDMELCPYYASRSAISMAEVLTLPYPLLLQKSAREALGVSVKDNVVIIDEAHNLMDAIVDTLSTSLRLSQVDQAVQQVTAYAMRFKARLKGKNRVYVMQVIRVLNSMTDCLKAITFKPSSTETTITAAQLMSGKGVDQIKPHKLLQYLHESKLCHKVEGYAESQSSDQDTYSKGVLMQFQNFLAVLMNPDEEGRFFASRHDKDISVRYTLLDPREHFREVVQNARAVILAGGTMSPMSDYSDYLFSYLERNRLSTFSFGHVIPASNLLAQAVVKGPSGVEFDFTFEKRGSEKIMVELGSLILKMCTVVPDGVVAFFPSYDYLAQVLSVWQRLPDEQPIMTALSRIKPIFQESKSSGVEEVLRHYAMAIDTGQGGLMLSVVAGKLSEGINFSDKLGRAVISVGLPFPNANGAEWQAKLQHIRDVRYQQCKKEGKGEADCQSAAKSASRDYYENACMRAVNQSIGRAIRHKNDYAAILLVDRRFATERIGRKLPGWIQESMASGVPSWLEMETGLQQFFRGKQ</sequence>
<dbReference type="PANTHER" id="PTHR11472">
    <property type="entry name" value="DNA REPAIR DEAD HELICASE RAD3/XP-D SUBFAMILY MEMBER"/>
    <property type="match status" value="1"/>
</dbReference>
<comment type="function">
    <text evidence="21">ATP-dependent DNA helicase important for chromosome transmission and normal cell cycle progression in G(2)/M. May have a role in changing DNA topology to allow the loading of proteins involved in maintaining sister chromatid cohesion in the vicinity of the centromeres. Has a specific role in chromosome segregation during meiosis II.</text>
</comment>
<dbReference type="Proteomes" id="UP000094526">
    <property type="component" value="Unassembled WGS sequence"/>
</dbReference>
<dbReference type="Pfam" id="PF06733">
    <property type="entry name" value="DEAD_2"/>
    <property type="match status" value="1"/>
</dbReference>
<feature type="domain" description="Helicase ATP-binding" evidence="24">
    <location>
        <begin position="28"/>
        <end position="436"/>
    </location>
</feature>
<dbReference type="InterPro" id="IPR027417">
    <property type="entry name" value="P-loop_NTPase"/>
</dbReference>
<evidence type="ECO:0000256" key="16">
    <source>
        <dbReference type="ARBA" id="ARBA00023306"/>
    </source>
</evidence>
<dbReference type="GO" id="GO:0031571">
    <property type="term" value="P:mitotic G1 DNA damage checkpoint signaling"/>
    <property type="evidence" value="ECO:0007669"/>
    <property type="project" value="EnsemblFungi"/>
</dbReference>
<dbReference type="InterPro" id="IPR006554">
    <property type="entry name" value="Helicase-like_DEXD_c2"/>
</dbReference>
<feature type="region of interest" description="Disordered" evidence="23">
    <location>
        <begin position="166"/>
        <end position="186"/>
    </location>
</feature>
<dbReference type="Gene3D" id="3.40.50.300">
    <property type="entry name" value="P-loop containing nucleotide triphosphate hydrolases"/>
    <property type="match status" value="3"/>
</dbReference>
<evidence type="ECO:0000256" key="15">
    <source>
        <dbReference type="ARBA" id="ARBA00023242"/>
    </source>
</evidence>
<dbReference type="GO" id="GO:0045005">
    <property type="term" value="P:DNA-templated DNA replication maintenance of fidelity"/>
    <property type="evidence" value="ECO:0007669"/>
    <property type="project" value="EnsemblFungi"/>
</dbReference>
<dbReference type="GO" id="GO:0005634">
    <property type="term" value="C:nucleus"/>
    <property type="evidence" value="ECO:0007669"/>
    <property type="project" value="UniProtKB-SubCell"/>
</dbReference>
<comment type="subcellular location">
    <subcellularLocation>
        <location evidence="2">Nucleus</location>
    </subcellularLocation>
</comment>
<dbReference type="SMART" id="SM00488">
    <property type="entry name" value="DEXDc2"/>
    <property type="match status" value="1"/>
</dbReference>
<evidence type="ECO:0000256" key="9">
    <source>
        <dbReference type="ARBA" id="ARBA00022806"/>
    </source>
</evidence>
<evidence type="ECO:0000256" key="20">
    <source>
        <dbReference type="ARBA" id="ARBA00045008"/>
    </source>
</evidence>
<keyword evidence="15" id="KW-0539">Nucleus</keyword>
<evidence type="ECO:0000256" key="23">
    <source>
        <dbReference type="SAM" id="MobiDB-lite"/>
    </source>
</evidence>
<feature type="compositionally biased region" description="Basic and acidic residues" evidence="23">
    <location>
        <begin position="128"/>
        <end position="144"/>
    </location>
</feature>
<dbReference type="SUPFAM" id="SSF52540">
    <property type="entry name" value="P-loop containing nucleoside triphosphate hydrolases"/>
    <property type="match status" value="1"/>
</dbReference>
<keyword evidence="10" id="KW-0067">ATP-binding</keyword>
<dbReference type="GO" id="GO:0046872">
    <property type="term" value="F:metal ion binding"/>
    <property type="evidence" value="ECO:0007669"/>
    <property type="project" value="UniProtKB-KW"/>
</dbReference>
<dbReference type="InterPro" id="IPR045028">
    <property type="entry name" value="DinG/Rad3-like"/>
</dbReference>
<dbReference type="InterPro" id="IPR013020">
    <property type="entry name" value="Rad3/Chl1-like"/>
</dbReference>
<keyword evidence="9 25" id="KW-0347">Helicase</keyword>
<evidence type="ECO:0000256" key="4">
    <source>
        <dbReference type="ARBA" id="ARBA00016387"/>
    </source>
</evidence>
<dbReference type="InterPro" id="IPR006555">
    <property type="entry name" value="ATP-dep_Helicase_C"/>
</dbReference>
<dbReference type="GO" id="GO:0016818">
    <property type="term" value="F:hydrolase activity, acting on acid anhydrides, in phosphorus-containing anhydrides"/>
    <property type="evidence" value="ECO:0007669"/>
    <property type="project" value="InterPro"/>
</dbReference>
<dbReference type="FunFam" id="3.40.50.300:FF:001372">
    <property type="entry name" value="ATP-dependent DNA helicase chl1"/>
    <property type="match status" value="1"/>
</dbReference>
<dbReference type="OrthoDB" id="267079at2759"/>
<evidence type="ECO:0000256" key="14">
    <source>
        <dbReference type="ARBA" id="ARBA00023235"/>
    </source>
</evidence>
<dbReference type="GO" id="GO:0043139">
    <property type="term" value="F:5'-3' DNA helicase activity"/>
    <property type="evidence" value="ECO:0007669"/>
    <property type="project" value="UniProtKB-EC"/>
</dbReference>
<evidence type="ECO:0000256" key="10">
    <source>
        <dbReference type="ARBA" id="ARBA00022840"/>
    </source>
</evidence>
<organism evidence="25 26">
    <name type="scientific">Cladophialophora carrionii</name>
    <dbReference type="NCBI Taxonomy" id="86049"/>
    <lineage>
        <taxon>Eukaryota</taxon>
        <taxon>Fungi</taxon>
        <taxon>Dikarya</taxon>
        <taxon>Ascomycota</taxon>
        <taxon>Pezizomycotina</taxon>
        <taxon>Eurotiomycetes</taxon>
        <taxon>Chaetothyriomycetidae</taxon>
        <taxon>Chaetothyriales</taxon>
        <taxon>Herpotrichiellaceae</taxon>
        <taxon>Cladophialophora</taxon>
    </lineage>
</organism>
<evidence type="ECO:0000256" key="12">
    <source>
        <dbReference type="ARBA" id="ARBA00023014"/>
    </source>
</evidence>
<evidence type="ECO:0000256" key="19">
    <source>
        <dbReference type="ARBA" id="ARBA00044998"/>
    </source>
</evidence>
<dbReference type="Pfam" id="PF13307">
    <property type="entry name" value="Helicase_C_2"/>
    <property type="match status" value="1"/>
</dbReference>
<comment type="catalytic activity">
    <reaction evidence="22">
        <text>ATP + H2O = ADP + phosphate + H(+)</text>
        <dbReference type="Rhea" id="RHEA:13065"/>
        <dbReference type="ChEBI" id="CHEBI:15377"/>
        <dbReference type="ChEBI" id="CHEBI:15378"/>
        <dbReference type="ChEBI" id="CHEBI:30616"/>
        <dbReference type="ChEBI" id="CHEBI:43474"/>
        <dbReference type="ChEBI" id="CHEBI:456216"/>
        <dbReference type="EC" id="5.6.2.3"/>
    </reaction>
</comment>
<keyword evidence="16" id="KW-0131">Cell cycle</keyword>
<evidence type="ECO:0000256" key="2">
    <source>
        <dbReference type="ARBA" id="ARBA00004123"/>
    </source>
</evidence>
<evidence type="ECO:0000256" key="18">
    <source>
        <dbReference type="ARBA" id="ARBA00044969"/>
    </source>
</evidence>
<evidence type="ECO:0000256" key="11">
    <source>
        <dbReference type="ARBA" id="ARBA00023004"/>
    </source>
</evidence>
<keyword evidence="11" id="KW-0408">Iron</keyword>
<dbReference type="STRING" id="86049.A0A1C1CGA2"/>
<reference evidence="26" key="1">
    <citation type="submission" date="2015-07" db="EMBL/GenBank/DDBJ databases">
        <authorList>
            <person name="Teixeira M.M."/>
            <person name="Souza R.C."/>
            <person name="Almeida L.G."/>
            <person name="Vicente V.A."/>
            <person name="de Hoog S."/>
            <person name="Bocca A.L."/>
            <person name="de Almeida S.R."/>
            <person name="Vasconcelos A.T."/>
            <person name="Felipe M.S."/>
        </authorList>
    </citation>
    <scope>NUCLEOTIDE SEQUENCE [LARGE SCALE GENOMIC DNA]</scope>
    <source>
        <strain evidence="26">KSF</strain>
    </source>
</reference>
<dbReference type="CDD" id="cd18788">
    <property type="entry name" value="SF2_C_XPD"/>
    <property type="match status" value="1"/>
</dbReference>
<dbReference type="EMBL" id="LGRB01000013">
    <property type="protein sequence ID" value="OCT47544.1"/>
    <property type="molecule type" value="Genomic_DNA"/>
</dbReference>
<evidence type="ECO:0000256" key="7">
    <source>
        <dbReference type="ARBA" id="ARBA00022741"/>
    </source>
</evidence>
<dbReference type="AlphaFoldDB" id="A0A1C1CGA2"/>
<evidence type="ECO:0000256" key="13">
    <source>
        <dbReference type="ARBA" id="ARBA00023125"/>
    </source>
</evidence>
<comment type="cofactor">
    <cofactor evidence="1">
        <name>[4Fe-4S] cluster</name>
        <dbReference type="ChEBI" id="CHEBI:49883"/>
    </cofactor>
</comment>
<dbReference type="eggNOG" id="KOG1133">
    <property type="taxonomic scope" value="Eukaryota"/>
</dbReference>
<evidence type="ECO:0000256" key="22">
    <source>
        <dbReference type="ARBA" id="ARBA00048954"/>
    </source>
</evidence>
<dbReference type="GO" id="GO:0034085">
    <property type="term" value="P:establishment of sister chromatid cohesion"/>
    <property type="evidence" value="ECO:0007669"/>
    <property type="project" value="EnsemblFungi"/>
</dbReference>
<evidence type="ECO:0000259" key="24">
    <source>
        <dbReference type="PROSITE" id="PS51193"/>
    </source>
</evidence>
<accession>A0A1C1CGA2</accession>
<dbReference type="GO" id="GO:0005524">
    <property type="term" value="F:ATP binding"/>
    <property type="evidence" value="ECO:0007669"/>
    <property type="project" value="UniProtKB-KW"/>
</dbReference>
<evidence type="ECO:0000256" key="3">
    <source>
        <dbReference type="ARBA" id="ARBA00008435"/>
    </source>
</evidence>
<dbReference type="PANTHER" id="PTHR11472:SF41">
    <property type="entry name" value="ATP-DEPENDENT DNA HELICASE DDX11-RELATED"/>
    <property type="match status" value="1"/>
</dbReference>
<keyword evidence="26" id="KW-1185">Reference proteome</keyword>
<feature type="region of interest" description="Disordered" evidence="23">
    <location>
        <begin position="128"/>
        <end position="153"/>
    </location>
</feature>
<dbReference type="GO" id="GO:0036297">
    <property type="term" value="P:interstrand cross-link repair"/>
    <property type="evidence" value="ECO:0007669"/>
    <property type="project" value="EnsemblFungi"/>
</dbReference>
<name>A0A1C1CGA2_9EURO</name>
<keyword evidence="13" id="KW-0238">DNA-binding</keyword>
<keyword evidence="12" id="KW-0411">Iron-sulfur</keyword>
<dbReference type="PROSITE" id="PS51193">
    <property type="entry name" value="HELICASE_ATP_BIND_2"/>
    <property type="match status" value="1"/>
</dbReference>
<dbReference type="GO" id="GO:0000785">
    <property type="term" value="C:chromatin"/>
    <property type="evidence" value="ECO:0007669"/>
    <property type="project" value="EnsemblFungi"/>
</dbReference>
<dbReference type="FunFam" id="3.40.50.300:FF:002774">
    <property type="entry name" value="ATP-dependent DNA helicase chl1"/>
    <property type="match status" value="1"/>
</dbReference>
<evidence type="ECO:0000256" key="8">
    <source>
        <dbReference type="ARBA" id="ARBA00022801"/>
    </source>
</evidence>
<dbReference type="SMART" id="SM00491">
    <property type="entry name" value="HELICc2"/>
    <property type="match status" value="1"/>
</dbReference>
<dbReference type="VEuPathDB" id="FungiDB:CLCR_03309"/>
<feature type="compositionally biased region" description="Polar residues" evidence="23">
    <location>
        <begin position="173"/>
        <end position="186"/>
    </location>
</feature>
<dbReference type="GO" id="GO:0035861">
    <property type="term" value="C:site of double-strand break"/>
    <property type="evidence" value="ECO:0007669"/>
    <property type="project" value="EnsemblFungi"/>
</dbReference>
<evidence type="ECO:0000256" key="5">
    <source>
        <dbReference type="ARBA" id="ARBA00017386"/>
    </source>
</evidence>
<comment type="similarity">
    <text evidence="3">Belongs to the DEAD box helicase family. DEAH subfamily. DDX11/CHL1 sub-subfamily.</text>
</comment>
<keyword evidence="6" id="KW-0479">Metal-binding</keyword>
<dbReference type="EC" id="5.6.2.3" evidence="18"/>
<protein>
    <recommendedName>
        <fullName evidence="5">ATP-dependent DNA helicase CHL1</fullName>
        <ecNumber evidence="18">5.6.2.3</ecNumber>
    </recommendedName>
    <alternativeName>
        <fullName evidence="4">ATP-dependent DNA helicase chl1</fullName>
    </alternativeName>
    <alternativeName>
        <fullName evidence="17">Chromosome loss protein 1</fullName>
    </alternativeName>
    <alternativeName>
        <fullName evidence="19 20">DNA 5'-3' helicase CHL1</fullName>
    </alternativeName>
</protein>
<evidence type="ECO:0000313" key="25">
    <source>
        <dbReference type="EMBL" id="OCT47544.1"/>
    </source>
</evidence>
<dbReference type="InterPro" id="IPR010614">
    <property type="entry name" value="RAD3-like_helicase_DEAD"/>
</dbReference>
<evidence type="ECO:0000256" key="17">
    <source>
        <dbReference type="ARBA" id="ARBA00029709"/>
    </source>
</evidence>
<gene>
    <name evidence="25" type="primary">chl1</name>
    <name evidence="25" type="ORF">CLCR_03309</name>
</gene>
<evidence type="ECO:0000256" key="21">
    <source>
        <dbReference type="ARBA" id="ARBA00045702"/>
    </source>
</evidence>
<comment type="caution">
    <text evidence="25">The sequence shown here is derived from an EMBL/GenBank/DDBJ whole genome shotgun (WGS) entry which is preliminary data.</text>
</comment>
<dbReference type="VEuPathDB" id="FungiDB:G647_01841"/>
<keyword evidence="14" id="KW-0413">Isomerase</keyword>
<evidence type="ECO:0000256" key="6">
    <source>
        <dbReference type="ARBA" id="ARBA00022723"/>
    </source>
</evidence>